<organism evidence="2 3">
    <name type="scientific">Falsiroseomonas frigidaquae</name>
    <dbReference type="NCBI Taxonomy" id="487318"/>
    <lineage>
        <taxon>Bacteria</taxon>
        <taxon>Pseudomonadati</taxon>
        <taxon>Pseudomonadota</taxon>
        <taxon>Alphaproteobacteria</taxon>
        <taxon>Acetobacterales</taxon>
        <taxon>Roseomonadaceae</taxon>
        <taxon>Falsiroseomonas</taxon>
    </lineage>
</organism>
<gene>
    <name evidence="2" type="ORF">HB662_13990</name>
</gene>
<dbReference type="InterPro" id="IPR019291">
    <property type="entry name" value="Host_attachment_protein"/>
</dbReference>
<dbReference type="RefSeq" id="WP_168050431.1">
    <property type="nucleotide sequence ID" value="NZ_JAATJR010000004.1"/>
</dbReference>
<feature type="compositionally biased region" description="Basic and acidic residues" evidence="1">
    <location>
        <begin position="63"/>
        <end position="73"/>
    </location>
</feature>
<keyword evidence="3" id="KW-1185">Reference proteome</keyword>
<proteinExistence type="predicted"/>
<dbReference type="Pfam" id="PF10116">
    <property type="entry name" value="Host_attach"/>
    <property type="match status" value="1"/>
</dbReference>
<evidence type="ECO:0000313" key="3">
    <source>
        <dbReference type="Proteomes" id="UP000765160"/>
    </source>
</evidence>
<comment type="caution">
    <text evidence="2">The sequence shown here is derived from an EMBL/GenBank/DDBJ whole genome shotgun (WGS) entry which is preliminary data.</text>
</comment>
<dbReference type="Proteomes" id="UP000765160">
    <property type="component" value="Unassembled WGS sequence"/>
</dbReference>
<accession>A0ABX1F0S7</accession>
<feature type="region of interest" description="Disordered" evidence="1">
    <location>
        <begin position="20"/>
        <end position="73"/>
    </location>
</feature>
<sequence>MRTAMDWALVADGQHARVFQRPAPGGRWSEREQDATDIDNPMSHEQGRDRPGRVHESASTTRHAVEPRQDLHKAAKQAFARQLAERLEAAADEFGRVILVAPPAFLGALRDELGDATQRKPRATLDKDLTHLPLEDLVPYLDDLAFEEA</sequence>
<dbReference type="EMBL" id="JAAVTX010000004">
    <property type="protein sequence ID" value="NKE45898.1"/>
    <property type="molecule type" value="Genomic_DNA"/>
</dbReference>
<evidence type="ECO:0000313" key="2">
    <source>
        <dbReference type="EMBL" id="NKE45898.1"/>
    </source>
</evidence>
<reference evidence="2 3" key="1">
    <citation type="submission" date="2020-03" db="EMBL/GenBank/DDBJ databases">
        <title>Roseomonas selenitidurans sp. nov. isolated from soil.</title>
        <authorList>
            <person name="Liu H."/>
        </authorList>
    </citation>
    <scope>NUCLEOTIDE SEQUENCE [LARGE SCALE GENOMIC DNA]</scope>
    <source>
        <strain evidence="2 3">JCM 15073</strain>
    </source>
</reference>
<name>A0ABX1F0S7_9PROT</name>
<protein>
    <submittedName>
        <fullName evidence="2">Host attachment protein</fullName>
    </submittedName>
</protein>
<evidence type="ECO:0000256" key="1">
    <source>
        <dbReference type="SAM" id="MobiDB-lite"/>
    </source>
</evidence>
<feature type="compositionally biased region" description="Basic and acidic residues" evidence="1">
    <location>
        <begin position="45"/>
        <end position="56"/>
    </location>
</feature>